<feature type="domain" description="DUF7660" evidence="1">
    <location>
        <begin position="13"/>
        <end position="85"/>
    </location>
</feature>
<reference evidence="2 3" key="1">
    <citation type="submission" date="2020-02" db="EMBL/GenBank/DDBJ databases">
        <title>Draft genome sequence of two Spirosoma agri KCTC 52727 and Spirosoma terrae KCTC 52035.</title>
        <authorList>
            <person name="Rojas J."/>
            <person name="Ambika Manirajan B."/>
            <person name="Ratering S."/>
            <person name="Suarez C."/>
            <person name="Schnell S."/>
        </authorList>
    </citation>
    <scope>NUCLEOTIDE SEQUENCE [LARGE SCALE GENOMIC DNA]</scope>
    <source>
        <strain evidence="2 3">KCTC 52727</strain>
    </source>
</reference>
<dbReference type="Proteomes" id="UP000477386">
    <property type="component" value="Unassembled WGS sequence"/>
</dbReference>
<dbReference type="RefSeq" id="WP_164043221.1">
    <property type="nucleotide sequence ID" value="NZ_JAAGNZ010000003.1"/>
</dbReference>
<evidence type="ECO:0000313" key="3">
    <source>
        <dbReference type="Proteomes" id="UP000477386"/>
    </source>
</evidence>
<proteinExistence type="predicted"/>
<dbReference type="EMBL" id="JAAGNZ010000003">
    <property type="protein sequence ID" value="NEU70069.1"/>
    <property type="molecule type" value="Genomic_DNA"/>
</dbReference>
<protein>
    <recommendedName>
        <fullName evidence="1">DUF7660 domain-containing protein</fullName>
    </recommendedName>
</protein>
<name>A0A6M0IP20_9BACT</name>
<accession>A0A6M0IP20</accession>
<comment type="caution">
    <text evidence="2">The sequence shown here is derived from an EMBL/GenBank/DDBJ whole genome shotgun (WGS) entry which is preliminary data.</text>
</comment>
<dbReference type="AlphaFoldDB" id="A0A6M0IP20"/>
<dbReference type="InterPro" id="IPR056077">
    <property type="entry name" value="DUF7660"/>
</dbReference>
<dbReference type="Pfam" id="PF24693">
    <property type="entry name" value="DUF7660"/>
    <property type="match status" value="1"/>
</dbReference>
<sequence>MRDFKTQVDSISSKEDFTKFLGTLLEDLQSDRSAWENNTLDEYLDGIKSWTEDMDGYYINMGEPIPENVNWRVFAEILTAATLYE</sequence>
<keyword evidence="3" id="KW-1185">Reference proteome</keyword>
<evidence type="ECO:0000313" key="2">
    <source>
        <dbReference type="EMBL" id="NEU70069.1"/>
    </source>
</evidence>
<evidence type="ECO:0000259" key="1">
    <source>
        <dbReference type="Pfam" id="PF24693"/>
    </source>
</evidence>
<gene>
    <name evidence="2" type="ORF">GK091_24545</name>
</gene>
<organism evidence="2 3">
    <name type="scientific">Spirosoma agri</name>
    <dbReference type="NCBI Taxonomy" id="1987381"/>
    <lineage>
        <taxon>Bacteria</taxon>
        <taxon>Pseudomonadati</taxon>
        <taxon>Bacteroidota</taxon>
        <taxon>Cytophagia</taxon>
        <taxon>Cytophagales</taxon>
        <taxon>Cytophagaceae</taxon>
        <taxon>Spirosoma</taxon>
    </lineage>
</organism>